<evidence type="ECO:0000259" key="1">
    <source>
        <dbReference type="Pfam" id="PF00149"/>
    </source>
</evidence>
<dbReference type="InterPro" id="IPR024173">
    <property type="entry name" value="Pesterase_MJ0037-like"/>
</dbReference>
<dbReference type="KEGG" id="fln:FLA_0560"/>
<organism evidence="2 3">
    <name type="scientific">Filimonas lacunae</name>
    <dbReference type="NCBI Taxonomy" id="477680"/>
    <lineage>
        <taxon>Bacteria</taxon>
        <taxon>Pseudomonadati</taxon>
        <taxon>Bacteroidota</taxon>
        <taxon>Chitinophagia</taxon>
        <taxon>Chitinophagales</taxon>
        <taxon>Chitinophagaceae</taxon>
        <taxon>Filimonas</taxon>
    </lineage>
</organism>
<evidence type="ECO:0000313" key="3">
    <source>
        <dbReference type="Proteomes" id="UP000186917"/>
    </source>
</evidence>
<dbReference type="OrthoDB" id="9795838at2"/>
<dbReference type="Pfam" id="PF00149">
    <property type="entry name" value="Metallophos"/>
    <property type="match status" value="1"/>
</dbReference>
<dbReference type="PIRSF" id="PIRSF000887">
    <property type="entry name" value="Pesterase_MJ0037"/>
    <property type="match status" value="1"/>
</dbReference>
<dbReference type="Gene3D" id="3.60.21.10">
    <property type="match status" value="1"/>
</dbReference>
<keyword evidence="3" id="KW-1185">Reference proteome</keyword>
<feature type="domain" description="Calcineurin-like phosphoesterase" evidence="1">
    <location>
        <begin position="30"/>
        <end position="157"/>
    </location>
</feature>
<dbReference type="GO" id="GO:0016787">
    <property type="term" value="F:hydrolase activity"/>
    <property type="evidence" value="ECO:0007669"/>
    <property type="project" value="InterPro"/>
</dbReference>
<dbReference type="Proteomes" id="UP000186917">
    <property type="component" value="Unassembled WGS sequence"/>
</dbReference>
<evidence type="ECO:0000313" key="2">
    <source>
        <dbReference type="EMBL" id="SIT34786.1"/>
    </source>
</evidence>
<dbReference type="InterPro" id="IPR029052">
    <property type="entry name" value="Metallo-depent_PP-like"/>
</dbReference>
<accession>A0A173MAS8</accession>
<gene>
    <name evidence="2" type="ORF">SAMN05421788_11917</name>
</gene>
<dbReference type="RefSeq" id="WP_076383013.1">
    <property type="nucleotide sequence ID" value="NZ_AP017422.1"/>
</dbReference>
<name>A0A173MAS8_9BACT</name>
<dbReference type="InterPro" id="IPR004843">
    <property type="entry name" value="Calcineurin-like_PHP"/>
</dbReference>
<proteinExistence type="predicted"/>
<dbReference type="PANTHER" id="PTHR39323:SF1">
    <property type="entry name" value="BLR1149 PROTEIN"/>
    <property type="match status" value="1"/>
</dbReference>
<dbReference type="SUPFAM" id="SSF56300">
    <property type="entry name" value="Metallo-dependent phosphatases"/>
    <property type="match status" value="1"/>
</dbReference>
<dbReference type="EMBL" id="FTOR01000019">
    <property type="protein sequence ID" value="SIT34786.1"/>
    <property type="molecule type" value="Genomic_DNA"/>
</dbReference>
<sequence>MFTPVSHTIRNNTLWLSAGRCVFWQEANALIVSDLHFGKTGHFRSAGIAVPQSVFQEDLQRLFSCIQHYQPKELIITGDLFHSRMNKEMDLFMRWRNDLPQVDFKLVKGNHDILGDAWYAQAGIITYDHQYIQDEFCFTHDPESHCSAPGYYVFSGHIHPGIRINGMGKQSLQFPCYYFGSSYAVLPAFSRFTGLAGIQPTSSDSVFAIVNQSVIAITT</sequence>
<dbReference type="NCBIfam" id="TIGR04123">
    <property type="entry name" value="P_estr_lig_assc"/>
    <property type="match status" value="1"/>
</dbReference>
<protein>
    <submittedName>
        <fullName evidence="2">Putative phosphoesterase</fullName>
    </submittedName>
</protein>
<dbReference type="InterPro" id="IPR026336">
    <property type="entry name" value="PdeM-like"/>
</dbReference>
<dbReference type="PANTHER" id="PTHR39323">
    <property type="entry name" value="BLR1149 PROTEIN"/>
    <property type="match status" value="1"/>
</dbReference>
<dbReference type="STRING" id="477680.SAMN05421788_11917"/>
<dbReference type="AlphaFoldDB" id="A0A173MAS8"/>
<reference evidence="3" key="1">
    <citation type="submission" date="2017-01" db="EMBL/GenBank/DDBJ databases">
        <authorList>
            <person name="Varghese N."/>
            <person name="Submissions S."/>
        </authorList>
    </citation>
    <scope>NUCLEOTIDE SEQUENCE [LARGE SCALE GENOMIC DNA]</scope>
    <source>
        <strain evidence="3">DSM 21054</strain>
    </source>
</reference>